<reference evidence="2" key="1">
    <citation type="journal article" date="2019" name="Int. J. Syst. Evol. Microbiol.">
        <title>The Global Catalogue of Microorganisms (GCM) 10K type strain sequencing project: providing services to taxonomists for standard genome sequencing and annotation.</title>
        <authorList>
            <consortium name="The Broad Institute Genomics Platform"/>
            <consortium name="The Broad Institute Genome Sequencing Center for Infectious Disease"/>
            <person name="Wu L."/>
            <person name="Ma J."/>
        </authorList>
    </citation>
    <scope>NUCLEOTIDE SEQUENCE [LARGE SCALE GENOMIC DNA]</scope>
    <source>
        <strain evidence="2">CGMCC 1.16026</strain>
    </source>
</reference>
<accession>A0ABW1ZC25</accession>
<gene>
    <name evidence="1" type="ORF">ACFQBQ_11405</name>
</gene>
<comment type="caution">
    <text evidence="1">The sequence shown here is derived from an EMBL/GenBank/DDBJ whole genome shotgun (WGS) entry which is preliminary data.</text>
</comment>
<dbReference type="EMBL" id="JBHSWI010000001">
    <property type="protein sequence ID" value="MFC6646177.1"/>
    <property type="molecule type" value="Genomic_DNA"/>
</dbReference>
<evidence type="ECO:0000313" key="2">
    <source>
        <dbReference type="Proteomes" id="UP001596391"/>
    </source>
</evidence>
<proteinExistence type="predicted"/>
<name>A0ABW1ZC25_9BACT</name>
<evidence type="ECO:0008006" key="3">
    <source>
        <dbReference type="Google" id="ProtNLM"/>
    </source>
</evidence>
<keyword evidence="2" id="KW-1185">Reference proteome</keyword>
<protein>
    <recommendedName>
        <fullName evidence="3">PhiE125 gp8 family phage protein</fullName>
    </recommendedName>
</protein>
<evidence type="ECO:0000313" key="1">
    <source>
        <dbReference type="EMBL" id="MFC6646177.1"/>
    </source>
</evidence>
<dbReference type="Proteomes" id="UP001596391">
    <property type="component" value="Unassembled WGS sequence"/>
</dbReference>
<sequence>MAYLLPAEYAEFGLSEETADAWVVAASAMIDAHCKRASLLVTNYTERMRVGERQRVVLSYGPVSAVTAARAKYATLTERLEGFVPFQEFVAGAFGLTGQWIDVDVTTLDVDAATGEVAFGHALGLRYSDVEITYTAGLAVVPDAVKVACAQVVKNAQATPGLNVKSTKMDTLQTEYFSDSLIDSQVQALLRPYVAERLGG</sequence>
<dbReference type="RefSeq" id="WP_263369872.1">
    <property type="nucleotide sequence ID" value="NZ_JAGSYD010000001.1"/>
</dbReference>
<organism evidence="1 2">
    <name type="scientific">Granulicella cerasi</name>
    <dbReference type="NCBI Taxonomy" id="741063"/>
    <lineage>
        <taxon>Bacteria</taxon>
        <taxon>Pseudomonadati</taxon>
        <taxon>Acidobacteriota</taxon>
        <taxon>Terriglobia</taxon>
        <taxon>Terriglobales</taxon>
        <taxon>Acidobacteriaceae</taxon>
        <taxon>Granulicella</taxon>
    </lineage>
</organism>